<keyword evidence="3" id="KW-1185">Reference proteome</keyword>
<feature type="chain" id="PRO_5026326206" description="Chitin-binding type-2 domain-containing protein" evidence="1">
    <location>
        <begin position="20"/>
        <end position="204"/>
    </location>
</feature>
<dbReference type="Proteomes" id="UP000799428">
    <property type="component" value="Unassembled WGS sequence"/>
</dbReference>
<proteinExistence type="predicted"/>
<evidence type="ECO:0000313" key="2">
    <source>
        <dbReference type="EMBL" id="KAF2704637.1"/>
    </source>
</evidence>
<accession>A0A6G1JWT9</accession>
<feature type="signal peptide" evidence="1">
    <location>
        <begin position="1"/>
        <end position="19"/>
    </location>
</feature>
<gene>
    <name evidence="2" type="ORF">K504DRAFT_494877</name>
</gene>
<dbReference type="OrthoDB" id="3945638at2759"/>
<dbReference type="EMBL" id="MU005782">
    <property type="protein sequence ID" value="KAF2704637.1"/>
    <property type="molecule type" value="Genomic_DNA"/>
</dbReference>
<evidence type="ECO:0008006" key="4">
    <source>
        <dbReference type="Google" id="ProtNLM"/>
    </source>
</evidence>
<protein>
    <recommendedName>
        <fullName evidence="4">Chitin-binding type-2 domain-containing protein</fullName>
    </recommendedName>
</protein>
<name>A0A6G1JWT9_9PLEO</name>
<dbReference type="AlphaFoldDB" id="A0A6G1JWT9"/>
<reference evidence="2" key="1">
    <citation type="journal article" date="2020" name="Stud. Mycol.">
        <title>101 Dothideomycetes genomes: a test case for predicting lifestyles and emergence of pathogens.</title>
        <authorList>
            <person name="Haridas S."/>
            <person name="Albert R."/>
            <person name="Binder M."/>
            <person name="Bloem J."/>
            <person name="Labutti K."/>
            <person name="Salamov A."/>
            <person name="Andreopoulos B."/>
            <person name="Baker S."/>
            <person name="Barry K."/>
            <person name="Bills G."/>
            <person name="Bluhm B."/>
            <person name="Cannon C."/>
            <person name="Castanera R."/>
            <person name="Culley D."/>
            <person name="Daum C."/>
            <person name="Ezra D."/>
            <person name="Gonzalez J."/>
            <person name="Henrissat B."/>
            <person name="Kuo A."/>
            <person name="Liang C."/>
            <person name="Lipzen A."/>
            <person name="Lutzoni F."/>
            <person name="Magnuson J."/>
            <person name="Mondo S."/>
            <person name="Nolan M."/>
            <person name="Ohm R."/>
            <person name="Pangilinan J."/>
            <person name="Park H.-J."/>
            <person name="Ramirez L."/>
            <person name="Alfaro M."/>
            <person name="Sun H."/>
            <person name="Tritt A."/>
            <person name="Yoshinaga Y."/>
            <person name="Zwiers L.-H."/>
            <person name="Turgeon B."/>
            <person name="Goodwin S."/>
            <person name="Spatafora J."/>
            <person name="Crous P."/>
            <person name="Grigoriev I."/>
        </authorList>
    </citation>
    <scope>NUCLEOTIDE SEQUENCE</scope>
    <source>
        <strain evidence="2">CBS 279.74</strain>
    </source>
</reference>
<evidence type="ECO:0000256" key="1">
    <source>
        <dbReference type="SAM" id="SignalP"/>
    </source>
</evidence>
<evidence type="ECO:0000313" key="3">
    <source>
        <dbReference type="Proteomes" id="UP000799428"/>
    </source>
</evidence>
<keyword evidence="1" id="KW-0732">Signal</keyword>
<sequence length="204" mass="21748">MASPTVFFSFLWLLCLTLAAPQVTVTVWPPGPSLPTVCDVSSDNFPCPYGYICSPQVTRYCPELEAGETCGYCSSIAPPPSTTPTPQPQTTSTATATATATTKYCHDGSIDYRHMCHTTTSIIKISTSTTTVRCPDGFTHDYRFACRTATTVKVSTSTFSSSSGGGLIIPSFTPTPTAICSPGSTTDYRGRCWATPTPPLLKLE</sequence>
<organism evidence="2 3">
    <name type="scientific">Pleomassaria siparia CBS 279.74</name>
    <dbReference type="NCBI Taxonomy" id="1314801"/>
    <lineage>
        <taxon>Eukaryota</taxon>
        <taxon>Fungi</taxon>
        <taxon>Dikarya</taxon>
        <taxon>Ascomycota</taxon>
        <taxon>Pezizomycotina</taxon>
        <taxon>Dothideomycetes</taxon>
        <taxon>Pleosporomycetidae</taxon>
        <taxon>Pleosporales</taxon>
        <taxon>Pleomassariaceae</taxon>
        <taxon>Pleomassaria</taxon>
    </lineage>
</organism>